<feature type="transmembrane region" description="Helical" evidence="1">
    <location>
        <begin position="100"/>
        <end position="116"/>
    </location>
</feature>
<accession>A0A9X1R033</accession>
<feature type="transmembrane region" description="Helical" evidence="1">
    <location>
        <begin position="12"/>
        <end position="38"/>
    </location>
</feature>
<dbReference type="Proteomes" id="UP001139462">
    <property type="component" value="Unassembled WGS sequence"/>
</dbReference>
<reference evidence="2" key="1">
    <citation type="submission" date="2021-09" db="EMBL/GenBank/DDBJ databases">
        <title>Genome of Aequorivita sp. strain F64183.</title>
        <authorList>
            <person name="Wang Y."/>
        </authorList>
    </citation>
    <scope>NUCLEOTIDE SEQUENCE</scope>
    <source>
        <strain evidence="2">F64183</strain>
    </source>
</reference>
<feature type="transmembrane region" description="Helical" evidence="1">
    <location>
        <begin position="69"/>
        <end position="88"/>
    </location>
</feature>
<protein>
    <recommendedName>
        <fullName evidence="4">Magnesium citrate secondary transporter</fullName>
    </recommendedName>
</protein>
<dbReference type="RefSeq" id="WP_237608237.1">
    <property type="nucleotide sequence ID" value="NZ_JAIRBB010000005.1"/>
</dbReference>
<evidence type="ECO:0000313" key="2">
    <source>
        <dbReference type="EMBL" id="MCG2431088.1"/>
    </source>
</evidence>
<dbReference type="EMBL" id="JAIRBB010000005">
    <property type="protein sequence ID" value="MCG2431088.1"/>
    <property type="molecule type" value="Genomic_DNA"/>
</dbReference>
<keyword evidence="3" id="KW-1185">Reference proteome</keyword>
<keyword evidence="1" id="KW-1133">Transmembrane helix</keyword>
<organism evidence="2 3">
    <name type="scientific">Aequorivita xiaoshiensis</name>
    <dbReference type="NCBI Taxonomy" id="2874476"/>
    <lineage>
        <taxon>Bacteria</taxon>
        <taxon>Pseudomonadati</taxon>
        <taxon>Bacteroidota</taxon>
        <taxon>Flavobacteriia</taxon>
        <taxon>Flavobacteriales</taxon>
        <taxon>Flavobacteriaceae</taxon>
        <taxon>Aequorivita</taxon>
    </lineage>
</organism>
<keyword evidence="1" id="KW-0812">Transmembrane</keyword>
<feature type="transmembrane region" description="Helical" evidence="1">
    <location>
        <begin position="44"/>
        <end position="62"/>
    </location>
</feature>
<evidence type="ECO:0008006" key="4">
    <source>
        <dbReference type="Google" id="ProtNLM"/>
    </source>
</evidence>
<dbReference type="AlphaFoldDB" id="A0A9X1R033"/>
<proteinExistence type="predicted"/>
<keyword evidence="1" id="KW-0472">Membrane</keyword>
<sequence length="120" mass="14139">MRNFPLKILHSYVLLSVVVFLFVQGLKYCEIIAPNWVFNHLNDFLVIPMVAMLGLHTTWFIKKDKSIRIDLFTILSLVVLYSVVFEYYLPKQSYRYTGDVWDVVCYALGGIVFYVLQKFE</sequence>
<gene>
    <name evidence="2" type="ORF">K8344_08145</name>
</gene>
<name>A0A9X1R033_9FLAO</name>
<evidence type="ECO:0000256" key="1">
    <source>
        <dbReference type="SAM" id="Phobius"/>
    </source>
</evidence>
<evidence type="ECO:0000313" key="3">
    <source>
        <dbReference type="Proteomes" id="UP001139462"/>
    </source>
</evidence>
<comment type="caution">
    <text evidence="2">The sequence shown here is derived from an EMBL/GenBank/DDBJ whole genome shotgun (WGS) entry which is preliminary data.</text>
</comment>